<accession>A0A2N1PT62</accession>
<dbReference type="PANTHER" id="PTHR42770">
    <property type="entry name" value="AMINO ACID TRANSPORTER-RELATED"/>
    <property type="match status" value="1"/>
</dbReference>
<comment type="caution">
    <text evidence="7">The sequence shown here is derived from an EMBL/GenBank/DDBJ whole genome shotgun (WGS) entry which is preliminary data.</text>
</comment>
<dbReference type="InterPro" id="IPR050367">
    <property type="entry name" value="APC_superfamily"/>
</dbReference>
<evidence type="ECO:0000256" key="5">
    <source>
        <dbReference type="SAM" id="Phobius"/>
    </source>
</evidence>
<dbReference type="PANTHER" id="PTHR42770:SF7">
    <property type="entry name" value="MEMBRANE PROTEIN"/>
    <property type="match status" value="1"/>
</dbReference>
<dbReference type="Gene3D" id="3.40.930.10">
    <property type="entry name" value="Mannitol-specific EII, Chain A"/>
    <property type="match status" value="1"/>
</dbReference>
<feature type="transmembrane region" description="Helical" evidence="5">
    <location>
        <begin position="224"/>
        <end position="245"/>
    </location>
</feature>
<feature type="transmembrane region" description="Helical" evidence="5">
    <location>
        <begin position="274"/>
        <end position="300"/>
    </location>
</feature>
<evidence type="ECO:0000256" key="2">
    <source>
        <dbReference type="ARBA" id="ARBA00022692"/>
    </source>
</evidence>
<feature type="transmembrane region" description="Helical" evidence="5">
    <location>
        <begin position="16"/>
        <end position="37"/>
    </location>
</feature>
<feature type="transmembrane region" description="Helical" evidence="5">
    <location>
        <begin position="150"/>
        <end position="170"/>
    </location>
</feature>
<keyword evidence="4 5" id="KW-0472">Membrane</keyword>
<name>A0A2N1PT62_9BACT</name>
<evidence type="ECO:0000313" key="7">
    <source>
        <dbReference type="EMBL" id="PKK91523.1"/>
    </source>
</evidence>
<feature type="transmembrane region" description="Helical" evidence="5">
    <location>
        <begin position="321"/>
        <end position="340"/>
    </location>
</feature>
<dbReference type="InterPro" id="IPR004841">
    <property type="entry name" value="AA-permease/SLC12A_dom"/>
</dbReference>
<feature type="transmembrane region" description="Helical" evidence="5">
    <location>
        <begin position="88"/>
        <end position="106"/>
    </location>
</feature>
<organism evidence="7 8">
    <name type="scientific">Candidatus Wallbacteria bacterium HGW-Wallbacteria-1</name>
    <dbReference type="NCBI Taxonomy" id="2013854"/>
    <lineage>
        <taxon>Bacteria</taxon>
        <taxon>Candidatus Walliibacteriota</taxon>
    </lineage>
</organism>
<feature type="transmembrane region" description="Helical" evidence="5">
    <location>
        <begin position="49"/>
        <end position="67"/>
    </location>
</feature>
<dbReference type="EMBL" id="PGXC01000003">
    <property type="protein sequence ID" value="PKK91523.1"/>
    <property type="molecule type" value="Genomic_DNA"/>
</dbReference>
<dbReference type="InterPro" id="IPR016152">
    <property type="entry name" value="PTrfase/Anion_transptr"/>
</dbReference>
<comment type="subcellular location">
    <subcellularLocation>
        <location evidence="1">Membrane</location>
        <topology evidence="1">Multi-pass membrane protein</topology>
    </subcellularLocation>
</comment>
<proteinExistence type="predicted"/>
<protein>
    <recommendedName>
        <fullName evidence="6">PTS EIIA type-2 domain-containing protein</fullName>
    </recommendedName>
</protein>
<evidence type="ECO:0000256" key="1">
    <source>
        <dbReference type="ARBA" id="ARBA00004141"/>
    </source>
</evidence>
<dbReference type="InterPro" id="IPR002178">
    <property type="entry name" value="PTS_EIIA_type-2_dom"/>
</dbReference>
<sequence>MTEEIRTAHESLGKDLGLLAIFSISTGAMISSGLFILPGIAFRGAGPGIFISYFLGGLIALTGVFSISELATAMPKAGGDYFFITRSLGPMVGTVSGFLSWFALSLKTAFAVLGMAELAWITLGLDPQMTSIAVALVFIVLNIIGVREAVTLETIVVLIMLIIIGVYVSLGITKVNVERFLDFAPNGINAIMVGVGFVFVSYGGILKVASIAEEVRNPGRNIPLGLLLSLGTVTVIYSVAVFVAVGTMDPESLGSSITPLADSAFSFMGYPGRIALNIAALLAFVSTVNAGIMAASRYPLALARDGLMPSGITRVGRRGTPYMAILITGAFIVMALFLKLEFLVKAASTVVLMSYILTHLSIIVLRESRLENFRPSFKSPLYPWGQIFGMIFMIGLIADMGVTAIATSSAFIIMGVLFYYFYGKRSSHERYALLSLLSRITNSEFNSDDLEDELKGILSRRDDIDFDRFDRIVEMGPLMDLNEEMTSMEFFSRAAECFSDCLGLAPSEIEKLLREREEESNTAISEFVAIPHLVVPGEGIFRILCVRCTGGINFSERARAIKAVFVLAGSADERNFHLRALASIAQISQNENFEKRWMNARNQQALLDILHLSRRPRHSQ</sequence>
<dbReference type="Proteomes" id="UP000233256">
    <property type="component" value="Unassembled WGS sequence"/>
</dbReference>
<evidence type="ECO:0000313" key="8">
    <source>
        <dbReference type="Proteomes" id="UP000233256"/>
    </source>
</evidence>
<dbReference type="Gene3D" id="1.20.1740.10">
    <property type="entry name" value="Amino acid/polyamine transporter I"/>
    <property type="match status" value="1"/>
</dbReference>
<dbReference type="Pfam" id="PF00359">
    <property type="entry name" value="PTS_EIIA_2"/>
    <property type="match status" value="1"/>
</dbReference>
<dbReference type="Pfam" id="PF00324">
    <property type="entry name" value="AA_permease"/>
    <property type="match status" value="1"/>
</dbReference>
<evidence type="ECO:0000259" key="6">
    <source>
        <dbReference type="PROSITE" id="PS51094"/>
    </source>
</evidence>
<dbReference type="AlphaFoldDB" id="A0A2N1PT62"/>
<feature type="transmembrane region" description="Helical" evidence="5">
    <location>
        <begin position="404"/>
        <end position="422"/>
    </location>
</feature>
<feature type="transmembrane region" description="Helical" evidence="5">
    <location>
        <begin position="346"/>
        <end position="365"/>
    </location>
</feature>
<evidence type="ECO:0000256" key="4">
    <source>
        <dbReference type="ARBA" id="ARBA00023136"/>
    </source>
</evidence>
<feature type="transmembrane region" description="Helical" evidence="5">
    <location>
        <begin position="381"/>
        <end position="398"/>
    </location>
</feature>
<keyword evidence="2 5" id="KW-0812">Transmembrane</keyword>
<feature type="domain" description="PTS EIIA type-2" evidence="6">
    <location>
        <begin position="470"/>
        <end position="613"/>
    </location>
</feature>
<dbReference type="GO" id="GO:0016020">
    <property type="term" value="C:membrane"/>
    <property type="evidence" value="ECO:0007669"/>
    <property type="project" value="UniProtKB-SubCell"/>
</dbReference>
<dbReference type="PROSITE" id="PS51094">
    <property type="entry name" value="PTS_EIIA_TYPE_2"/>
    <property type="match status" value="1"/>
</dbReference>
<feature type="transmembrane region" description="Helical" evidence="5">
    <location>
        <begin position="190"/>
        <end position="212"/>
    </location>
</feature>
<feature type="transmembrane region" description="Helical" evidence="5">
    <location>
        <begin position="118"/>
        <end position="143"/>
    </location>
</feature>
<dbReference type="SUPFAM" id="SSF55804">
    <property type="entry name" value="Phoshotransferase/anion transport protein"/>
    <property type="match status" value="1"/>
</dbReference>
<gene>
    <name evidence="7" type="ORF">CVV64_07145</name>
</gene>
<dbReference type="GO" id="GO:0055085">
    <property type="term" value="P:transmembrane transport"/>
    <property type="evidence" value="ECO:0007669"/>
    <property type="project" value="InterPro"/>
</dbReference>
<reference evidence="7 8" key="1">
    <citation type="journal article" date="2017" name="ISME J.">
        <title>Potential for microbial H2 and metal transformations associated with novel bacteria and archaea in deep terrestrial subsurface sediments.</title>
        <authorList>
            <person name="Hernsdorf A.W."/>
            <person name="Amano Y."/>
            <person name="Miyakawa K."/>
            <person name="Ise K."/>
            <person name="Suzuki Y."/>
            <person name="Anantharaman K."/>
            <person name="Probst A."/>
            <person name="Burstein D."/>
            <person name="Thomas B.C."/>
            <person name="Banfield J.F."/>
        </authorList>
    </citation>
    <scope>NUCLEOTIDE SEQUENCE [LARGE SCALE GENOMIC DNA]</scope>
    <source>
        <strain evidence="7">HGW-Wallbacteria-1</strain>
    </source>
</reference>
<evidence type="ECO:0000256" key="3">
    <source>
        <dbReference type="ARBA" id="ARBA00022989"/>
    </source>
</evidence>
<keyword evidence="3 5" id="KW-1133">Transmembrane helix</keyword>